<comment type="caution">
    <text evidence="3">The sequence shown here is derived from an EMBL/GenBank/DDBJ whole genome shotgun (WGS) entry which is preliminary data.</text>
</comment>
<dbReference type="SUPFAM" id="SSF47413">
    <property type="entry name" value="lambda repressor-like DNA-binding domains"/>
    <property type="match status" value="2"/>
</dbReference>
<dbReference type="CDD" id="cd00093">
    <property type="entry name" value="HTH_XRE"/>
    <property type="match status" value="2"/>
</dbReference>
<accession>A0A166QTI9</accession>
<protein>
    <recommendedName>
        <fullName evidence="2">HTH cro/C1-type domain-containing protein</fullName>
    </recommendedName>
</protein>
<dbReference type="AlphaFoldDB" id="A0A166QTI9"/>
<dbReference type="GO" id="GO:0003677">
    <property type="term" value="F:DNA binding"/>
    <property type="evidence" value="ECO:0007669"/>
    <property type="project" value="UniProtKB-KW"/>
</dbReference>
<feature type="domain" description="HTH cro/C1-type" evidence="2">
    <location>
        <begin position="78"/>
        <end position="107"/>
    </location>
</feature>
<dbReference type="Gene3D" id="1.10.260.40">
    <property type="entry name" value="lambda repressor-like DNA-binding domains"/>
    <property type="match status" value="2"/>
</dbReference>
<organism evidence="3 4">
    <name type="scientific">Pseudomonas fluorescens</name>
    <dbReference type="NCBI Taxonomy" id="294"/>
    <lineage>
        <taxon>Bacteria</taxon>
        <taxon>Pseudomonadati</taxon>
        <taxon>Pseudomonadota</taxon>
        <taxon>Gammaproteobacteria</taxon>
        <taxon>Pseudomonadales</taxon>
        <taxon>Pseudomonadaceae</taxon>
        <taxon>Pseudomonas</taxon>
    </lineage>
</organism>
<dbReference type="Pfam" id="PF01381">
    <property type="entry name" value="HTH_3"/>
    <property type="match status" value="2"/>
</dbReference>
<dbReference type="PROSITE" id="PS50943">
    <property type="entry name" value="HTH_CROC1"/>
    <property type="match status" value="2"/>
</dbReference>
<name>A0A166QTI9_PSEFL</name>
<evidence type="ECO:0000256" key="1">
    <source>
        <dbReference type="ARBA" id="ARBA00023125"/>
    </source>
</evidence>
<dbReference type="PANTHER" id="PTHR46558:SF11">
    <property type="entry name" value="HTH-TYPE TRANSCRIPTIONAL REGULATOR XRE"/>
    <property type="match status" value="1"/>
</dbReference>
<evidence type="ECO:0000259" key="2">
    <source>
        <dbReference type="PROSITE" id="PS50943"/>
    </source>
</evidence>
<evidence type="ECO:0000313" key="4">
    <source>
        <dbReference type="Proteomes" id="UP000076489"/>
    </source>
</evidence>
<reference evidence="3 4" key="2">
    <citation type="journal article" date="2018" name="Nature">
        <title>Mutant phenotypes for thousands of bacterial genes of unknown function.</title>
        <authorList>
            <person name="Price M.N."/>
            <person name="Wetmore K.M."/>
            <person name="Waters R.J."/>
            <person name="Callaghan M."/>
            <person name="Ray J."/>
            <person name="Liu H."/>
            <person name="Kuehl J.V."/>
            <person name="Melnyk R.A."/>
            <person name="Lamson J.S."/>
            <person name="Suh Y."/>
            <person name="Carlson H.K."/>
            <person name="Esquivel Z."/>
            <person name="Sadeeshkumar H."/>
            <person name="Chakraborty R."/>
            <person name="Zane G.M."/>
            <person name="Rubin B.E."/>
            <person name="Wall J.D."/>
            <person name="Visel A."/>
            <person name="Bristow J."/>
            <person name="Blow M.J."/>
            <person name="Arkin A.P."/>
            <person name="Deutschbauer A.M."/>
        </authorList>
    </citation>
    <scope>NUCLEOTIDE SEQUENCE [LARGE SCALE GENOMIC DNA]</scope>
    <source>
        <strain evidence="3 4">FW300-N1B4</strain>
    </source>
</reference>
<sequence length="130" mass="14537">MKRTKATKRTKPKTALRQYRDALKLKQTDLAAAFGVSEGTYRLWEKGQVEAWLRLACKGYAFCVRAGLDGATWTGDHLVEIRNRMEMTQLDLALALGLSRATIGRYEADTPPRWVTFAVMALAFDSAPSP</sequence>
<reference evidence="4" key="1">
    <citation type="submission" date="2016-03" db="EMBL/GenBank/DDBJ databases">
        <authorList>
            <person name="Ray J."/>
            <person name="Price M."/>
            <person name="Deutschbauer A."/>
        </authorList>
    </citation>
    <scope>NUCLEOTIDE SEQUENCE [LARGE SCALE GENOMIC DNA]</scope>
    <source>
        <strain evidence="4">FW300-N1B4</strain>
    </source>
</reference>
<dbReference type="InterPro" id="IPR010982">
    <property type="entry name" value="Lambda_DNA-bd_dom_sf"/>
</dbReference>
<dbReference type="SMART" id="SM00530">
    <property type="entry name" value="HTH_XRE"/>
    <property type="match status" value="2"/>
</dbReference>
<dbReference type="RefSeq" id="WP_063340881.1">
    <property type="nucleotide sequence ID" value="NZ_LUKJ01000002.1"/>
</dbReference>
<dbReference type="InterPro" id="IPR001387">
    <property type="entry name" value="Cro/C1-type_HTH"/>
</dbReference>
<keyword evidence="1" id="KW-0238">DNA-binding</keyword>
<evidence type="ECO:0000313" key="3">
    <source>
        <dbReference type="EMBL" id="KZN20835.1"/>
    </source>
</evidence>
<proteinExistence type="predicted"/>
<gene>
    <name evidence="3" type="ORF">A1D17_04645</name>
</gene>
<dbReference type="Proteomes" id="UP000076489">
    <property type="component" value="Unassembled WGS sequence"/>
</dbReference>
<feature type="domain" description="HTH cro/C1-type" evidence="2">
    <location>
        <begin position="16"/>
        <end position="50"/>
    </location>
</feature>
<dbReference type="PANTHER" id="PTHR46558">
    <property type="entry name" value="TRACRIPTIONAL REGULATORY PROTEIN-RELATED-RELATED"/>
    <property type="match status" value="1"/>
</dbReference>
<dbReference type="EMBL" id="LUKJ01000002">
    <property type="protein sequence ID" value="KZN20835.1"/>
    <property type="molecule type" value="Genomic_DNA"/>
</dbReference>